<reference evidence="2" key="1">
    <citation type="submission" date="2015-10" db="EMBL/GenBank/DDBJ databases">
        <authorList>
            <person name="Ju K.-S."/>
            <person name="Doroghazi J.R."/>
            <person name="Metcalf W.W."/>
        </authorList>
    </citation>
    <scope>NUCLEOTIDE SEQUENCE [LARGE SCALE GENOMIC DNA]</scope>
    <source>
        <strain evidence="2">NRRL 3151</strain>
    </source>
</reference>
<organism evidence="1 2">
    <name type="scientific">Streptomyces regalis</name>
    <dbReference type="NCBI Taxonomy" id="68262"/>
    <lineage>
        <taxon>Bacteria</taxon>
        <taxon>Bacillati</taxon>
        <taxon>Actinomycetota</taxon>
        <taxon>Actinomycetes</taxon>
        <taxon>Kitasatosporales</taxon>
        <taxon>Streptomycetaceae</taxon>
        <taxon>Streptomyces</taxon>
    </lineage>
</organism>
<keyword evidence="2" id="KW-1185">Reference proteome</keyword>
<sequence>MPDGVRDHLAGQQLQVAYELLVHDQADPPSTLDNAFPCRPHFAEGGRNLERIGQFFERMVRHG</sequence>
<gene>
    <name evidence="1" type="ORF">ADL12_39765</name>
</gene>
<dbReference type="Proteomes" id="UP000053923">
    <property type="component" value="Unassembled WGS sequence"/>
</dbReference>
<accession>A0A101JAJ1</accession>
<dbReference type="EMBL" id="LLZG01000388">
    <property type="protein sequence ID" value="KUL23219.1"/>
    <property type="molecule type" value="Genomic_DNA"/>
</dbReference>
<dbReference type="AlphaFoldDB" id="A0A101JAJ1"/>
<evidence type="ECO:0000313" key="1">
    <source>
        <dbReference type="EMBL" id="KUL23219.1"/>
    </source>
</evidence>
<name>A0A101JAJ1_9ACTN</name>
<proteinExistence type="predicted"/>
<comment type="caution">
    <text evidence="1">The sequence shown here is derived from an EMBL/GenBank/DDBJ whole genome shotgun (WGS) entry which is preliminary data.</text>
</comment>
<protein>
    <submittedName>
        <fullName evidence="1">Uncharacterized protein</fullName>
    </submittedName>
</protein>
<evidence type="ECO:0000313" key="2">
    <source>
        <dbReference type="Proteomes" id="UP000053923"/>
    </source>
</evidence>